<dbReference type="Pfam" id="PF01922">
    <property type="entry name" value="SRP19"/>
    <property type="match status" value="1"/>
</dbReference>
<comment type="function">
    <text evidence="9">Component of the signal recognition particle (SRP) complex, a ribonucleoprotein complex that mediates the cotranslational targeting of secretory and membrane proteins to the endoplasmic reticulum (ER). Binds directly to 7SL RNA. Mediates binding of SRP54 to the SRP complex.</text>
</comment>
<feature type="compositionally biased region" description="Low complexity" evidence="10">
    <location>
        <begin position="139"/>
        <end position="156"/>
    </location>
</feature>
<dbReference type="InterPro" id="IPR036521">
    <property type="entry name" value="SRP19-like_sf"/>
</dbReference>
<dbReference type="PANTHER" id="PTHR17453:SF0">
    <property type="entry name" value="SIGNAL RECOGNITION PARTICLE 19 KDA PROTEIN"/>
    <property type="match status" value="1"/>
</dbReference>
<feature type="region of interest" description="Disordered" evidence="10">
    <location>
        <begin position="137"/>
        <end position="162"/>
    </location>
</feature>
<dbReference type="GO" id="GO:0006617">
    <property type="term" value="P:SRP-dependent cotranslational protein targeting to membrane, signal sequence recognition"/>
    <property type="evidence" value="ECO:0007669"/>
    <property type="project" value="TreeGrafter"/>
</dbReference>
<dbReference type="InterPro" id="IPR002778">
    <property type="entry name" value="Signal_recog_particle_SRP19"/>
</dbReference>
<dbReference type="SUPFAM" id="SSF69695">
    <property type="entry name" value="SRP19"/>
    <property type="match status" value="1"/>
</dbReference>
<evidence type="ECO:0000256" key="3">
    <source>
        <dbReference type="ARBA" id="ARBA00008910"/>
    </source>
</evidence>
<evidence type="ECO:0000256" key="1">
    <source>
        <dbReference type="ARBA" id="ARBA00004496"/>
    </source>
</evidence>
<keyword evidence="4" id="KW-0963">Cytoplasm</keyword>
<keyword evidence="12" id="KW-1185">Reference proteome</keyword>
<evidence type="ECO:0000256" key="10">
    <source>
        <dbReference type="SAM" id="MobiDB-lite"/>
    </source>
</evidence>
<evidence type="ECO:0000256" key="4">
    <source>
        <dbReference type="ARBA" id="ARBA00022490"/>
    </source>
</evidence>
<dbReference type="EMBL" id="REGN01003823">
    <property type="protein sequence ID" value="RNA20548.1"/>
    <property type="molecule type" value="Genomic_DNA"/>
</dbReference>
<evidence type="ECO:0000256" key="6">
    <source>
        <dbReference type="ARBA" id="ARBA00023135"/>
    </source>
</evidence>
<name>A0A3M7RBB0_BRAPC</name>
<proteinExistence type="inferred from homology"/>
<accession>A0A3M7RBB0</accession>
<dbReference type="OrthoDB" id="2190947at2759"/>
<dbReference type="STRING" id="10195.A0A3M7RBB0"/>
<evidence type="ECO:0000313" key="11">
    <source>
        <dbReference type="EMBL" id="RNA20548.1"/>
    </source>
</evidence>
<gene>
    <name evidence="11" type="ORF">BpHYR1_000546</name>
</gene>
<evidence type="ECO:0000256" key="8">
    <source>
        <dbReference type="ARBA" id="ARBA00023274"/>
    </source>
</evidence>
<protein>
    <submittedName>
        <fullName evidence="11">Signal recognition particle 19 kDa</fullName>
    </submittedName>
</protein>
<keyword evidence="5" id="KW-0694">RNA-binding</keyword>
<comment type="caution">
    <text evidence="11">The sequence shown here is derived from an EMBL/GenBank/DDBJ whole genome shotgun (WGS) entry which is preliminary data.</text>
</comment>
<evidence type="ECO:0000256" key="5">
    <source>
        <dbReference type="ARBA" id="ARBA00022884"/>
    </source>
</evidence>
<evidence type="ECO:0000256" key="9">
    <source>
        <dbReference type="ARBA" id="ARBA00045518"/>
    </source>
</evidence>
<comment type="subcellular location">
    <subcellularLocation>
        <location evidence="1">Cytoplasm</location>
    </subcellularLocation>
    <subcellularLocation>
        <location evidence="2">Nucleus</location>
        <location evidence="2">Nucleolus</location>
    </subcellularLocation>
</comment>
<comment type="similarity">
    <text evidence="3">Belongs to the SRP19 family.</text>
</comment>
<sequence length="162" mass="18308">MAASPIHLVSLSRRERTANLNVGSFNPNKKHTDKARWVCFYPTYINSKRSVSDGRKIPLKSAVENPTLNEIKDVLLNAGFNIELENKVFPREPNKYDYRGRLRVQLKNDDGTPIKQDFKTRESIFLYVAETIPKLKTRGATAKTNQAQTQAASSSGKKGKKK</sequence>
<dbReference type="Gene3D" id="3.30.56.30">
    <property type="entry name" value="Signal recognition particle, SRP19-like subunit"/>
    <property type="match status" value="1"/>
</dbReference>
<dbReference type="GO" id="GO:0005730">
    <property type="term" value="C:nucleolus"/>
    <property type="evidence" value="ECO:0007669"/>
    <property type="project" value="UniProtKB-SubCell"/>
</dbReference>
<evidence type="ECO:0000313" key="12">
    <source>
        <dbReference type="Proteomes" id="UP000276133"/>
    </source>
</evidence>
<keyword evidence="8" id="KW-0687">Ribonucleoprotein</keyword>
<keyword evidence="6" id="KW-0733">Signal recognition particle</keyword>
<organism evidence="11 12">
    <name type="scientific">Brachionus plicatilis</name>
    <name type="common">Marine rotifer</name>
    <name type="synonym">Brachionus muelleri</name>
    <dbReference type="NCBI Taxonomy" id="10195"/>
    <lineage>
        <taxon>Eukaryota</taxon>
        <taxon>Metazoa</taxon>
        <taxon>Spiralia</taxon>
        <taxon>Gnathifera</taxon>
        <taxon>Rotifera</taxon>
        <taxon>Eurotatoria</taxon>
        <taxon>Monogononta</taxon>
        <taxon>Pseudotrocha</taxon>
        <taxon>Ploima</taxon>
        <taxon>Brachionidae</taxon>
        <taxon>Brachionus</taxon>
    </lineage>
</organism>
<reference evidence="11 12" key="1">
    <citation type="journal article" date="2018" name="Sci. Rep.">
        <title>Genomic signatures of local adaptation to the degree of environmental predictability in rotifers.</title>
        <authorList>
            <person name="Franch-Gras L."/>
            <person name="Hahn C."/>
            <person name="Garcia-Roger E.M."/>
            <person name="Carmona M.J."/>
            <person name="Serra M."/>
            <person name="Gomez A."/>
        </authorList>
    </citation>
    <scope>NUCLEOTIDE SEQUENCE [LARGE SCALE GENOMIC DNA]</scope>
    <source>
        <strain evidence="11">HYR1</strain>
    </source>
</reference>
<dbReference type="GO" id="GO:0005786">
    <property type="term" value="C:signal recognition particle, endoplasmic reticulum targeting"/>
    <property type="evidence" value="ECO:0007669"/>
    <property type="project" value="UniProtKB-KW"/>
</dbReference>
<keyword evidence="7" id="KW-0539">Nucleus</keyword>
<dbReference type="GO" id="GO:0008312">
    <property type="term" value="F:7S RNA binding"/>
    <property type="evidence" value="ECO:0007669"/>
    <property type="project" value="InterPro"/>
</dbReference>
<evidence type="ECO:0000256" key="2">
    <source>
        <dbReference type="ARBA" id="ARBA00004604"/>
    </source>
</evidence>
<dbReference type="FunFam" id="3.30.56.30:FF:000002">
    <property type="entry name" value="Signal recognition particle 19kDa"/>
    <property type="match status" value="1"/>
</dbReference>
<dbReference type="PANTHER" id="PTHR17453">
    <property type="entry name" value="SIGNAL RECOGNITION PARTICLE 19 KD PROTEIN"/>
    <property type="match status" value="1"/>
</dbReference>
<dbReference type="AlphaFoldDB" id="A0A3M7RBB0"/>
<dbReference type="Proteomes" id="UP000276133">
    <property type="component" value="Unassembled WGS sequence"/>
</dbReference>
<evidence type="ECO:0000256" key="7">
    <source>
        <dbReference type="ARBA" id="ARBA00023242"/>
    </source>
</evidence>